<evidence type="ECO:0000256" key="2">
    <source>
        <dbReference type="SAM" id="MobiDB-lite"/>
    </source>
</evidence>
<dbReference type="SUPFAM" id="SSF90209">
    <property type="entry name" value="Ran binding protein zinc finger-like"/>
    <property type="match status" value="1"/>
</dbReference>
<feature type="coiled-coil region" evidence="1">
    <location>
        <begin position="87"/>
        <end position="117"/>
    </location>
</feature>
<evidence type="ECO:0000259" key="3">
    <source>
        <dbReference type="Pfam" id="PF00804"/>
    </source>
</evidence>
<dbReference type="Gene3D" id="1.20.58.70">
    <property type="match status" value="1"/>
</dbReference>
<evidence type="ECO:0000313" key="5">
    <source>
        <dbReference type="Proteomes" id="UP000789405"/>
    </source>
</evidence>
<dbReference type="GO" id="GO:0016020">
    <property type="term" value="C:membrane"/>
    <property type="evidence" value="ECO:0007669"/>
    <property type="project" value="InterPro"/>
</dbReference>
<keyword evidence="1" id="KW-0175">Coiled coil</keyword>
<dbReference type="AlphaFoldDB" id="A0A9N9EFS2"/>
<keyword evidence="5" id="KW-1185">Reference proteome</keyword>
<reference evidence="4" key="1">
    <citation type="submission" date="2021-06" db="EMBL/GenBank/DDBJ databases">
        <authorList>
            <person name="Kallberg Y."/>
            <person name="Tangrot J."/>
            <person name="Rosling A."/>
        </authorList>
    </citation>
    <scope>NUCLEOTIDE SEQUENCE</scope>
    <source>
        <strain evidence="4">MA453B</strain>
    </source>
</reference>
<sequence>MEKSNKSLGGQDQAKKRSTQHATLAKEFMDTMTSYRNMQIENARKYRRKITEQYLKVNPDATQEEIDQFIDNDINKSDQSSTIITEIQDRQRDVRRIENSINELKNKFNEIQALVIEKDDSVHKTKFFELTSDSPQTERIVRQPKKRHINKNRRLKADFLSDMLRSLKKLGKKDNDTLCLYPGCPNKVKRGRNGIDFNYCSTACQLASFQSSNPEPVNDYEVAPEVYDVDATETQQWSQPQTNPVILESSSQSSQNSNDTSKFLRNPFRLLQQSSSSSSYFPTSQQEYTSTNDYYASSKQSEPNFSTWLDPNVNPDNLSFSPFEQTSNDSAEAKTVFCSNCTYFVRPNRTTCEICGTNVKKEESVRNEPSNYWIKEAEEEEDDFNVYHEDAAIRCSACSYLNNPIHSQCEMCYSPIGDLEFLNVPDLNMQQCPVCTLYNQDNMTTCEACGSFLKQLTPILNTIMTVLEQTSDQYREIYRRFMATMPNVQVVAIIGMQMPTALVEAHERYKNDMARGSRVTPESITHKMFHGTKCICNNPANYAQWNHCRNNGCGAW</sequence>
<accession>A0A9N9EFS2</accession>
<dbReference type="Gene3D" id="3.90.228.10">
    <property type="match status" value="1"/>
</dbReference>
<dbReference type="InterPro" id="IPR036443">
    <property type="entry name" value="Znf_RanBP2_sf"/>
</dbReference>
<feature type="compositionally biased region" description="Polar residues" evidence="2">
    <location>
        <begin position="1"/>
        <end position="10"/>
    </location>
</feature>
<organism evidence="4 5">
    <name type="scientific">Dentiscutata erythropus</name>
    <dbReference type="NCBI Taxonomy" id="1348616"/>
    <lineage>
        <taxon>Eukaryota</taxon>
        <taxon>Fungi</taxon>
        <taxon>Fungi incertae sedis</taxon>
        <taxon>Mucoromycota</taxon>
        <taxon>Glomeromycotina</taxon>
        <taxon>Glomeromycetes</taxon>
        <taxon>Diversisporales</taxon>
        <taxon>Gigasporaceae</taxon>
        <taxon>Dentiscutata</taxon>
    </lineage>
</organism>
<proteinExistence type="predicted"/>
<dbReference type="Proteomes" id="UP000789405">
    <property type="component" value="Unassembled WGS sequence"/>
</dbReference>
<gene>
    <name evidence="4" type="ORF">DERYTH_LOCUS11558</name>
</gene>
<evidence type="ECO:0000313" key="4">
    <source>
        <dbReference type="EMBL" id="CAG8676778.1"/>
    </source>
</evidence>
<comment type="caution">
    <text evidence="4">The sequence shown here is derived from an EMBL/GenBank/DDBJ whole genome shotgun (WGS) entry which is preliminary data.</text>
</comment>
<evidence type="ECO:0000256" key="1">
    <source>
        <dbReference type="SAM" id="Coils"/>
    </source>
</evidence>
<feature type="region of interest" description="Disordered" evidence="2">
    <location>
        <begin position="1"/>
        <end position="22"/>
    </location>
</feature>
<dbReference type="InterPro" id="IPR010989">
    <property type="entry name" value="SNARE"/>
</dbReference>
<dbReference type="EMBL" id="CAJVPY010007200">
    <property type="protein sequence ID" value="CAG8676778.1"/>
    <property type="molecule type" value="Genomic_DNA"/>
</dbReference>
<name>A0A9N9EFS2_9GLOM</name>
<dbReference type="Pfam" id="PF00804">
    <property type="entry name" value="Syntaxin"/>
    <property type="match status" value="1"/>
</dbReference>
<dbReference type="GO" id="GO:0016192">
    <property type="term" value="P:vesicle-mediated transport"/>
    <property type="evidence" value="ECO:0007669"/>
    <property type="project" value="InterPro"/>
</dbReference>
<dbReference type="InterPro" id="IPR006011">
    <property type="entry name" value="Syntaxin_N"/>
</dbReference>
<dbReference type="OrthoDB" id="271448at2759"/>
<dbReference type="SUPFAM" id="SSF47661">
    <property type="entry name" value="t-snare proteins"/>
    <property type="match status" value="1"/>
</dbReference>
<feature type="domain" description="Syntaxin N-terminal" evidence="3">
    <location>
        <begin position="11"/>
        <end position="73"/>
    </location>
</feature>
<protein>
    <submittedName>
        <fullName evidence="4">25440_t:CDS:1</fullName>
    </submittedName>
</protein>